<feature type="transmembrane region" description="Helical" evidence="2">
    <location>
        <begin position="519"/>
        <end position="542"/>
    </location>
</feature>
<evidence type="ECO:0000313" key="4">
    <source>
        <dbReference type="Proteomes" id="UP000521872"/>
    </source>
</evidence>
<feature type="transmembrane region" description="Helical" evidence="2">
    <location>
        <begin position="725"/>
        <end position="745"/>
    </location>
</feature>
<keyword evidence="4" id="KW-1185">Reference proteome</keyword>
<feature type="transmembrane region" description="Helical" evidence="2">
    <location>
        <begin position="622"/>
        <end position="642"/>
    </location>
</feature>
<keyword evidence="2" id="KW-1133">Transmembrane helix</keyword>
<evidence type="ECO:0000256" key="1">
    <source>
        <dbReference type="SAM" id="MobiDB-lite"/>
    </source>
</evidence>
<sequence>MHFGEQEHQASFQRPTHKHGSGPRSTVFNQLIRWRWKYLLYASPVLVLAWFVGSYKTRLRCFAHAEMYQDVESIDDLALHRGTVHPLVGQEQAFDIMTTVWVTNENNITKGRDIGNGQKAVFSETIFHDIRMKDGVLKTSVDLQIPTAAFKRKHLNNYDLRASFVLIPKSPSLLDTLSNYSTWIPSDAKNPPVRTYPPEHAPSLAEEVTDSYGISLPLLSFNNIVSRCPYDFAYHDQEEQFNEEPELYDESGAKIEEVYIDFALLDFQDSRSNENAKKLQNCANADDVDCWTSTEHHMVQGTHPYVITMTHLSIIDATKSFNRNAFEKAHGELSKVACGREALEAEDFTSILAEWRFCERSFPTNGNHEVAIEYEATDRTDESQTQEHNSALAYAPYLFVDKNAWGPLDLLAVPVNRENCSDEAFEEPGVMNIKWNIVFSPRTPDKYITGHFMASSLIDRGQFDMVMTPFEELENIQAKIELQQAFLGNKRRENHQPLVGFVLRLISLALLWLEPILNASYWLICVAASPVGVSMTGAYLMAAADLTDHIMRKIAEAEDYHLFPSFTWFKFVFDYQILFQEGTIMLAAMSGLGTLWTRRSPSQPEIANTAVKLKPSRKTLQLAFILLAACSYFFHLQPIYIVHGKLPLPVPQTALIKILDLIQCLVVFPMFILGHSLQVVMNFRSRTFAGMHKLGAFCGFFGHLSELLASLPWSDLNLGRGMHVALWAMFMMRLVYYAVMTLQALTYPKAGSVESSVKAEKELLPEQ</sequence>
<proteinExistence type="predicted"/>
<reference evidence="3 4" key="1">
    <citation type="submission" date="2019-12" db="EMBL/GenBank/DDBJ databases">
        <authorList>
            <person name="Floudas D."/>
            <person name="Bentzer J."/>
            <person name="Ahren D."/>
            <person name="Johansson T."/>
            <person name="Persson P."/>
            <person name="Tunlid A."/>
        </authorList>
    </citation>
    <scope>NUCLEOTIDE SEQUENCE [LARGE SCALE GENOMIC DNA]</scope>
    <source>
        <strain evidence="3 4">CBS 102.39</strain>
    </source>
</reference>
<accession>A0A8H4VTX4</accession>
<evidence type="ECO:0000256" key="2">
    <source>
        <dbReference type="SAM" id="Phobius"/>
    </source>
</evidence>
<feature type="transmembrane region" description="Helical" evidence="2">
    <location>
        <begin position="694"/>
        <end position="713"/>
    </location>
</feature>
<name>A0A8H4VTX4_9AGAR</name>
<protein>
    <submittedName>
        <fullName evidence="3">Uncharacterized protein</fullName>
    </submittedName>
</protein>
<evidence type="ECO:0000313" key="3">
    <source>
        <dbReference type="EMBL" id="KAF4622047.1"/>
    </source>
</evidence>
<organism evidence="3 4">
    <name type="scientific">Agrocybe pediades</name>
    <dbReference type="NCBI Taxonomy" id="84607"/>
    <lineage>
        <taxon>Eukaryota</taxon>
        <taxon>Fungi</taxon>
        <taxon>Dikarya</taxon>
        <taxon>Basidiomycota</taxon>
        <taxon>Agaricomycotina</taxon>
        <taxon>Agaricomycetes</taxon>
        <taxon>Agaricomycetidae</taxon>
        <taxon>Agaricales</taxon>
        <taxon>Agaricineae</taxon>
        <taxon>Strophariaceae</taxon>
        <taxon>Agrocybe</taxon>
    </lineage>
</organism>
<feature type="transmembrane region" description="Helical" evidence="2">
    <location>
        <begin position="38"/>
        <end position="55"/>
    </location>
</feature>
<dbReference type="AlphaFoldDB" id="A0A8H4VTX4"/>
<keyword evidence="2" id="KW-0472">Membrane</keyword>
<gene>
    <name evidence="3" type="ORF">D9613_009486</name>
</gene>
<comment type="caution">
    <text evidence="3">The sequence shown here is derived from an EMBL/GenBank/DDBJ whole genome shotgun (WGS) entry which is preliminary data.</text>
</comment>
<dbReference type="EMBL" id="JAACJL010000002">
    <property type="protein sequence ID" value="KAF4622047.1"/>
    <property type="molecule type" value="Genomic_DNA"/>
</dbReference>
<keyword evidence="2" id="KW-0812">Transmembrane</keyword>
<feature type="region of interest" description="Disordered" evidence="1">
    <location>
        <begin position="1"/>
        <end position="23"/>
    </location>
</feature>
<dbReference type="Proteomes" id="UP000521872">
    <property type="component" value="Unassembled WGS sequence"/>
</dbReference>
<feature type="transmembrane region" description="Helical" evidence="2">
    <location>
        <begin position="654"/>
        <end position="673"/>
    </location>
</feature>